<reference evidence="8" key="2">
    <citation type="submission" date="2021-04" db="EMBL/GenBank/DDBJ databases">
        <authorList>
            <person name="Gilroy R."/>
        </authorList>
    </citation>
    <scope>NUCLEOTIDE SEQUENCE</scope>
    <source>
        <strain evidence="8">CHK186-16707</strain>
    </source>
</reference>
<accession>A0A9D2HCI9</accession>
<evidence type="ECO:0000313" key="9">
    <source>
        <dbReference type="Proteomes" id="UP000824225"/>
    </source>
</evidence>
<dbReference type="Pfam" id="PF03743">
    <property type="entry name" value="TrbI"/>
    <property type="match status" value="1"/>
</dbReference>
<keyword evidence="4 7" id="KW-1133">Transmembrane helix</keyword>
<dbReference type="InterPro" id="IPR042217">
    <property type="entry name" value="T4SS_VirB10/TrbI"/>
</dbReference>
<evidence type="ECO:0000313" key="8">
    <source>
        <dbReference type="EMBL" id="HJA07932.1"/>
    </source>
</evidence>
<proteinExistence type="inferred from homology"/>
<evidence type="ECO:0000256" key="2">
    <source>
        <dbReference type="ARBA" id="ARBA00010265"/>
    </source>
</evidence>
<keyword evidence="3 7" id="KW-0812">Transmembrane</keyword>
<evidence type="ECO:0000256" key="7">
    <source>
        <dbReference type="SAM" id="Phobius"/>
    </source>
</evidence>
<evidence type="ECO:0000256" key="5">
    <source>
        <dbReference type="ARBA" id="ARBA00023136"/>
    </source>
</evidence>
<dbReference type="InterPro" id="IPR005498">
    <property type="entry name" value="T4SS_VirB10/TraB/TrbI"/>
</dbReference>
<reference evidence="8" key="1">
    <citation type="journal article" date="2021" name="PeerJ">
        <title>Extensive microbial diversity within the chicken gut microbiome revealed by metagenomics and culture.</title>
        <authorList>
            <person name="Gilroy R."/>
            <person name="Ravi A."/>
            <person name="Getino M."/>
            <person name="Pursley I."/>
            <person name="Horton D.L."/>
            <person name="Alikhan N.F."/>
            <person name="Baker D."/>
            <person name="Gharbi K."/>
            <person name="Hall N."/>
            <person name="Watson M."/>
            <person name="Adriaenssens E.M."/>
            <person name="Foster-Nyarko E."/>
            <person name="Jarju S."/>
            <person name="Secka A."/>
            <person name="Antonio M."/>
            <person name="Oren A."/>
            <person name="Chaudhuri R.R."/>
            <person name="La Ragione R."/>
            <person name="Hildebrand F."/>
            <person name="Pallen M.J."/>
        </authorList>
    </citation>
    <scope>NUCLEOTIDE SEQUENCE</scope>
    <source>
        <strain evidence="8">CHK186-16707</strain>
    </source>
</reference>
<protein>
    <submittedName>
        <fullName evidence="8">Uncharacterized protein</fullName>
    </submittedName>
</protein>
<dbReference type="Proteomes" id="UP000824225">
    <property type="component" value="Unassembled WGS sequence"/>
</dbReference>
<dbReference type="InterPro" id="IPR049855">
    <property type="entry name" value="DotG/IcmE-like_C"/>
</dbReference>
<feature type="transmembrane region" description="Helical" evidence="7">
    <location>
        <begin position="12"/>
        <end position="34"/>
    </location>
</feature>
<dbReference type="AlphaFoldDB" id="A0A9D2HCI9"/>
<name>A0A9D2HCI9_9BACT</name>
<comment type="similarity">
    <text evidence="2">Belongs to the TrbI/VirB10 family.</text>
</comment>
<dbReference type="CDD" id="cd16431">
    <property type="entry name" value="IcmE"/>
    <property type="match status" value="1"/>
</dbReference>
<keyword evidence="5 7" id="KW-0472">Membrane</keyword>
<dbReference type="GO" id="GO:0016020">
    <property type="term" value="C:membrane"/>
    <property type="evidence" value="ECO:0007669"/>
    <property type="project" value="UniProtKB-SubCell"/>
</dbReference>
<feature type="compositionally biased region" description="Polar residues" evidence="6">
    <location>
        <begin position="163"/>
        <end position="182"/>
    </location>
</feature>
<gene>
    <name evidence="8" type="ORF">H9962_01900</name>
</gene>
<dbReference type="EMBL" id="DXAN01000003">
    <property type="protein sequence ID" value="HJA07932.1"/>
    <property type="molecule type" value="Genomic_DNA"/>
</dbReference>
<evidence type="ECO:0000256" key="4">
    <source>
        <dbReference type="ARBA" id="ARBA00022989"/>
    </source>
</evidence>
<evidence type="ECO:0000256" key="1">
    <source>
        <dbReference type="ARBA" id="ARBA00004167"/>
    </source>
</evidence>
<evidence type="ECO:0000256" key="6">
    <source>
        <dbReference type="SAM" id="MobiDB-lite"/>
    </source>
</evidence>
<comment type="subcellular location">
    <subcellularLocation>
        <location evidence="1">Membrane</location>
        <topology evidence="1">Single-pass membrane protein</topology>
    </subcellularLocation>
</comment>
<comment type="caution">
    <text evidence="8">The sequence shown here is derived from an EMBL/GenBank/DDBJ whole genome shotgun (WGS) entry which is preliminary data.</text>
</comment>
<sequence>MAITSTEKKRRFILFSLLGLAAAVVIVLASFLLFTPEKPSGTSKMASARTEAVSGQAGGVGSEEYNQKLKEHDAQQANAALQSGASFIPTPIGEKKSVVVKKQDTPPSPPPVAQVRTVPVQTPRTDNAMLKRMMDDLAELDTRLASASVGQGQIAYVREFQDETGQQESEKQPASGTTSVAASSRPAVKPGDLLYAIIDVGVNSDVPSAVLATVTSGTYRNARLTGSFQRHDERLVLAFNRIILPSGETIQVESYAVDPTTSEASVASSVDTHFFSRWGGLVASAFLEGLGTAKRYSGAQSTIYGYGNDVTDQMVWNTYSVSDQAWIAAGKVGEKAGKIFERNFDRPPTVRLESGTPVGVLVMNVKDR</sequence>
<dbReference type="Gene3D" id="2.40.128.260">
    <property type="entry name" value="Type IV secretion system, VirB10/TraB/TrbI"/>
    <property type="match status" value="1"/>
</dbReference>
<feature type="region of interest" description="Disordered" evidence="6">
    <location>
        <begin position="162"/>
        <end position="184"/>
    </location>
</feature>
<organism evidence="8 9">
    <name type="scientific">Candidatus Mailhella merdigallinarum</name>
    <dbReference type="NCBI Taxonomy" id="2838658"/>
    <lineage>
        <taxon>Bacteria</taxon>
        <taxon>Pseudomonadati</taxon>
        <taxon>Thermodesulfobacteriota</taxon>
        <taxon>Desulfovibrionia</taxon>
        <taxon>Desulfovibrionales</taxon>
        <taxon>Desulfovibrionaceae</taxon>
        <taxon>Mailhella</taxon>
    </lineage>
</organism>
<evidence type="ECO:0000256" key="3">
    <source>
        <dbReference type="ARBA" id="ARBA00022692"/>
    </source>
</evidence>